<organism evidence="2 3">
    <name type="scientific">Methylocystis bryophila</name>
    <dbReference type="NCBI Taxonomy" id="655015"/>
    <lineage>
        <taxon>Bacteria</taxon>
        <taxon>Pseudomonadati</taxon>
        <taxon>Pseudomonadota</taxon>
        <taxon>Alphaproteobacteria</taxon>
        <taxon>Hyphomicrobiales</taxon>
        <taxon>Methylocystaceae</taxon>
        <taxon>Methylocystis</taxon>
    </lineage>
</organism>
<dbReference type="SUPFAM" id="SSF159941">
    <property type="entry name" value="MM3350-like"/>
    <property type="match status" value="1"/>
</dbReference>
<evidence type="ECO:0000313" key="3">
    <source>
        <dbReference type="Proteomes" id="UP000193978"/>
    </source>
</evidence>
<feature type="domain" description="Plasmid pRiA4b Orf3-like" evidence="1">
    <location>
        <begin position="6"/>
        <end position="171"/>
    </location>
</feature>
<dbReference type="PANTHER" id="PTHR41878">
    <property type="entry name" value="LEXA REPRESSOR-RELATED"/>
    <property type="match status" value="1"/>
</dbReference>
<dbReference type="RefSeq" id="WP_085773317.1">
    <property type="nucleotide sequence ID" value="NZ_AP027149.1"/>
</dbReference>
<sequence>MTAVAILRLKITLDGVEPKVLRFVEVPLGLKLDRLHLTIQAAMGWTDSHLYEIRAGSLRWGLQDPDWPDGPLDARKAKLEDLLEDGRVKTLRYLYDFGDGWEHTVKIERLVDAEAGVLYPRLLAASGRCPPEDCGGPWGYGEILEARDDPKDPRHAEIKEWIGEDFDPKVVGFEALASDVAALAKKWARKPPAKRSKAS</sequence>
<dbReference type="Proteomes" id="UP000193978">
    <property type="component" value="Chromosome"/>
</dbReference>
<evidence type="ECO:0000313" key="2">
    <source>
        <dbReference type="EMBL" id="ARN83163.1"/>
    </source>
</evidence>
<protein>
    <recommendedName>
        <fullName evidence="1">Plasmid pRiA4b Orf3-like domain-containing protein</fullName>
    </recommendedName>
</protein>
<dbReference type="STRING" id="655015.B1812_21120"/>
<dbReference type="EMBL" id="CP019948">
    <property type="protein sequence ID" value="ARN83163.1"/>
    <property type="molecule type" value="Genomic_DNA"/>
</dbReference>
<accession>A0A1W6N035</accession>
<gene>
    <name evidence="2" type="ORF">B1812_21120</name>
</gene>
<dbReference type="Gene3D" id="3.10.290.30">
    <property type="entry name" value="MM3350-like"/>
    <property type="match status" value="1"/>
</dbReference>
<name>A0A1W6N035_9HYPH</name>
<dbReference type="InterPro" id="IPR024047">
    <property type="entry name" value="MM3350-like_sf"/>
</dbReference>
<dbReference type="KEGG" id="mbry:B1812_21120"/>
<reference evidence="2 3" key="1">
    <citation type="submission" date="2017-02" db="EMBL/GenBank/DDBJ databases">
        <authorList>
            <person name="Peterson S.W."/>
        </authorList>
    </citation>
    <scope>NUCLEOTIDE SEQUENCE [LARGE SCALE GENOMIC DNA]</scope>
    <source>
        <strain evidence="2 3">S285</strain>
    </source>
</reference>
<proteinExistence type="predicted"/>
<dbReference type="OrthoDB" id="9816539at2"/>
<dbReference type="AlphaFoldDB" id="A0A1W6N035"/>
<keyword evidence="3" id="KW-1185">Reference proteome</keyword>
<evidence type="ECO:0000259" key="1">
    <source>
        <dbReference type="Pfam" id="PF07929"/>
    </source>
</evidence>
<dbReference type="InterPro" id="IPR012912">
    <property type="entry name" value="Plasmid_pRiA4b_Orf3-like"/>
</dbReference>
<dbReference type="PANTHER" id="PTHR41878:SF1">
    <property type="entry name" value="TNPR PROTEIN"/>
    <property type="match status" value="1"/>
</dbReference>
<dbReference type="Pfam" id="PF07929">
    <property type="entry name" value="PRiA4_ORF3"/>
    <property type="match status" value="1"/>
</dbReference>